<dbReference type="GO" id="GO:0016618">
    <property type="term" value="F:hydroxypyruvate reductase [NAD(P)H] activity"/>
    <property type="evidence" value="ECO:0007669"/>
    <property type="project" value="TreeGrafter"/>
</dbReference>
<dbReference type="PANTHER" id="PTHR10996:SF129">
    <property type="entry name" value="2-HYDROXYACID DEHYDROGENASE C1773.17C-RELATED"/>
    <property type="match status" value="1"/>
</dbReference>
<evidence type="ECO:0000313" key="8">
    <source>
        <dbReference type="Proteomes" id="UP000660729"/>
    </source>
</evidence>
<accession>A0A8H6VLJ9</accession>
<evidence type="ECO:0000259" key="5">
    <source>
        <dbReference type="Pfam" id="PF00389"/>
    </source>
</evidence>
<comment type="similarity">
    <text evidence="1 4">Belongs to the D-isomer specific 2-hydroxyacid dehydrogenase family.</text>
</comment>
<dbReference type="CDD" id="cd12168">
    <property type="entry name" value="Mand_dh_like"/>
    <property type="match status" value="1"/>
</dbReference>
<dbReference type="Pfam" id="PF02826">
    <property type="entry name" value="2-Hacid_dh_C"/>
    <property type="match status" value="1"/>
</dbReference>
<dbReference type="PROSITE" id="PS00065">
    <property type="entry name" value="D_2_HYDROXYACID_DH_1"/>
    <property type="match status" value="1"/>
</dbReference>
<evidence type="ECO:0000256" key="2">
    <source>
        <dbReference type="ARBA" id="ARBA00023002"/>
    </source>
</evidence>
<dbReference type="InterPro" id="IPR029752">
    <property type="entry name" value="D-isomer_DH_CS1"/>
</dbReference>
<dbReference type="GO" id="GO:0005829">
    <property type="term" value="C:cytosol"/>
    <property type="evidence" value="ECO:0007669"/>
    <property type="project" value="TreeGrafter"/>
</dbReference>
<feature type="domain" description="D-isomer specific 2-hydroxyacid dehydrogenase catalytic" evidence="5">
    <location>
        <begin position="73"/>
        <end position="352"/>
    </location>
</feature>
<keyword evidence="3" id="KW-0520">NAD</keyword>
<dbReference type="InterPro" id="IPR006140">
    <property type="entry name" value="D-isomer_DH_NAD-bd"/>
</dbReference>
<dbReference type="PANTHER" id="PTHR10996">
    <property type="entry name" value="2-HYDROXYACID DEHYDROGENASE-RELATED"/>
    <property type="match status" value="1"/>
</dbReference>
<dbReference type="InterPro" id="IPR050223">
    <property type="entry name" value="D-isomer_2-hydroxyacid_DH"/>
</dbReference>
<dbReference type="GO" id="GO:0030267">
    <property type="term" value="F:glyoxylate reductase (NADPH) activity"/>
    <property type="evidence" value="ECO:0007669"/>
    <property type="project" value="TreeGrafter"/>
</dbReference>
<dbReference type="EMBL" id="JABCIY010000158">
    <property type="protein sequence ID" value="KAF7191195.1"/>
    <property type="molecule type" value="Genomic_DNA"/>
</dbReference>
<dbReference type="PROSITE" id="PS00671">
    <property type="entry name" value="D_2_HYDROXYACID_DH_3"/>
    <property type="match status" value="1"/>
</dbReference>
<name>A0A8H6VLJ9_9PEZI</name>
<dbReference type="Gene3D" id="3.40.50.720">
    <property type="entry name" value="NAD(P)-binding Rossmann-like Domain"/>
    <property type="match status" value="2"/>
</dbReference>
<dbReference type="InterPro" id="IPR036291">
    <property type="entry name" value="NAD(P)-bd_dom_sf"/>
</dbReference>
<evidence type="ECO:0000256" key="3">
    <source>
        <dbReference type="ARBA" id="ARBA00023027"/>
    </source>
</evidence>
<dbReference type="SUPFAM" id="SSF52283">
    <property type="entry name" value="Formate/glycerate dehydrogenase catalytic domain-like"/>
    <property type="match status" value="1"/>
</dbReference>
<dbReference type="Proteomes" id="UP000660729">
    <property type="component" value="Unassembled WGS sequence"/>
</dbReference>
<reference evidence="7" key="1">
    <citation type="submission" date="2020-04" db="EMBL/GenBank/DDBJ databases">
        <title>Draft genome resource of the tomato pathogen Pseudocercospora fuligena.</title>
        <authorList>
            <person name="Zaccaron A."/>
        </authorList>
    </citation>
    <scope>NUCLEOTIDE SEQUENCE</scope>
    <source>
        <strain evidence="7">PF001</strain>
    </source>
</reference>
<sequence>MEEPDRMGNLAIQIIRSPGRLQDNRKPRVVALGNPKYIGKDYLDGFGELYDFSVLEAYDRKSTQGLLPKDIEQNGPIDAFIIRMGTPPYEPFDEDLLKALAPDCKIITSASAGYNEFDVDWMTNEGIYFCNTVDAVAEATADMAMFLVLATLRNTSAAEKSAKSGKWRNGLVPVRDPTGLTLGIVGMGAIGKYLAKKAAVFNMKVKYFNRRQLSPEIEAKCNATYCSTLHDLLACSDVVSLSCPLNAETTGLIGKKEFAAMKDGAFLINTARGAVIDEDAFKEALDSGKIERAGLDVFCSEPNVDPYFLNHERVTVQPHMGGLTDAAFQKAERECFENIKAYFTTGKPNSPVRELSKSK</sequence>
<dbReference type="InterPro" id="IPR006139">
    <property type="entry name" value="D-isomer_2_OHA_DH_cat_dom"/>
</dbReference>
<feature type="domain" description="D-isomer specific 2-hydroxyacid dehydrogenase NAD-binding" evidence="6">
    <location>
        <begin position="146"/>
        <end position="321"/>
    </location>
</feature>
<dbReference type="GO" id="GO:0051287">
    <property type="term" value="F:NAD binding"/>
    <property type="evidence" value="ECO:0007669"/>
    <property type="project" value="InterPro"/>
</dbReference>
<organism evidence="7 8">
    <name type="scientific">Pseudocercospora fuligena</name>
    <dbReference type="NCBI Taxonomy" id="685502"/>
    <lineage>
        <taxon>Eukaryota</taxon>
        <taxon>Fungi</taxon>
        <taxon>Dikarya</taxon>
        <taxon>Ascomycota</taxon>
        <taxon>Pezizomycotina</taxon>
        <taxon>Dothideomycetes</taxon>
        <taxon>Dothideomycetidae</taxon>
        <taxon>Mycosphaerellales</taxon>
        <taxon>Mycosphaerellaceae</taxon>
        <taxon>Pseudocercospora</taxon>
    </lineage>
</organism>
<keyword evidence="2 4" id="KW-0560">Oxidoreductase</keyword>
<dbReference type="AlphaFoldDB" id="A0A8H6VLJ9"/>
<dbReference type="Pfam" id="PF00389">
    <property type="entry name" value="2-Hacid_dh"/>
    <property type="match status" value="1"/>
</dbReference>
<protein>
    <submittedName>
        <fullName evidence="7">Putative 2-hydroxyacid dehydrogenase</fullName>
    </submittedName>
</protein>
<keyword evidence="8" id="KW-1185">Reference proteome</keyword>
<evidence type="ECO:0000313" key="7">
    <source>
        <dbReference type="EMBL" id="KAF7191195.1"/>
    </source>
</evidence>
<gene>
    <name evidence="7" type="ORF">HII31_07218</name>
</gene>
<dbReference type="FunFam" id="3.40.50.720:FF:000203">
    <property type="entry name" value="D-3-phosphoglycerate dehydrogenase (SerA)"/>
    <property type="match status" value="1"/>
</dbReference>
<evidence type="ECO:0000256" key="4">
    <source>
        <dbReference type="RuleBase" id="RU003719"/>
    </source>
</evidence>
<comment type="caution">
    <text evidence="7">The sequence shown here is derived from an EMBL/GenBank/DDBJ whole genome shotgun (WGS) entry which is preliminary data.</text>
</comment>
<dbReference type="InterPro" id="IPR029753">
    <property type="entry name" value="D-isomer_DH_CS"/>
</dbReference>
<evidence type="ECO:0000259" key="6">
    <source>
        <dbReference type="Pfam" id="PF02826"/>
    </source>
</evidence>
<evidence type="ECO:0000256" key="1">
    <source>
        <dbReference type="ARBA" id="ARBA00005854"/>
    </source>
</evidence>
<dbReference type="SUPFAM" id="SSF51735">
    <property type="entry name" value="NAD(P)-binding Rossmann-fold domains"/>
    <property type="match status" value="1"/>
</dbReference>
<proteinExistence type="inferred from homology"/>
<dbReference type="OrthoDB" id="9991913at2759"/>